<evidence type="ECO:0000256" key="12">
    <source>
        <dbReference type="ARBA" id="ARBA00023316"/>
    </source>
</evidence>
<dbReference type="GO" id="GO:0008763">
    <property type="term" value="F:UDP-N-acetylmuramate-L-alanine ligase activity"/>
    <property type="evidence" value="ECO:0007669"/>
    <property type="project" value="UniProtKB-UniRule"/>
</dbReference>
<keyword evidence="9 14" id="KW-0133">Cell shape</keyword>
<dbReference type="Gene3D" id="3.40.50.720">
    <property type="entry name" value="NAD(P)-binding Rossmann-like Domain"/>
    <property type="match status" value="1"/>
</dbReference>
<comment type="catalytic activity">
    <reaction evidence="13 14">
        <text>UDP-N-acetyl-alpha-D-muramate + L-alanine + ATP = UDP-N-acetyl-alpha-D-muramoyl-L-alanine + ADP + phosphate + H(+)</text>
        <dbReference type="Rhea" id="RHEA:23372"/>
        <dbReference type="ChEBI" id="CHEBI:15378"/>
        <dbReference type="ChEBI" id="CHEBI:30616"/>
        <dbReference type="ChEBI" id="CHEBI:43474"/>
        <dbReference type="ChEBI" id="CHEBI:57972"/>
        <dbReference type="ChEBI" id="CHEBI:70757"/>
        <dbReference type="ChEBI" id="CHEBI:83898"/>
        <dbReference type="ChEBI" id="CHEBI:456216"/>
        <dbReference type="EC" id="6.3.2.8"/>
    </reaction>
</comment>
<keyword evidence="7 14" id="KW-0547">Nucleotide-binding</keyword>
<dbReference type="SUPFAM" id="SSF51984">
    <property type="entry name" value="MurCD N-terminal domain"/>
    <property type="match status" value="1"/>
</dbReference>
<dbReference type="SUPFAM" id="SSF53244">
    <property type="entry name" value="MurD-like peptide ligases, peptide-binding domain"/>
    <property type="match status" value="1"/>
</dbReference>
<evidence type="ECO:0000256" key="1">
    <source>
        <dbReference type="ARBA" id="ARBA00004496"/>
    </source>
</evidence>
<evidence type="ECO:0000256" key="6">
    <source>
        <dbReference type="ARBA" id="ARBA00022618"/>
    </source>
</evidence>
<dbReference type="GO" id="GO:0005737">
    <property type="term" value="C:cytoplasm"/>
    <property type="evidence" value="ECO:0007669"/>
    <property type="project" value="UniProtKB-SubCell"/>
</dbReference>
<gene>
    <name evidence="14 18" type="primary">murC</name>
    <name evidence="18" type="ORF">EH32_11935</name>
</gene>
<dbReference type="Pfam" id="PF08245">
    <property type="entry name" value="Mur_ligase_M"/>
    <property type="match status" value="1"/>
</dbReference>
<comment type="subcellular location">
    <subcellularLocation>
        <location evidence="1 14">Cytoplasm</location>
    </subcellularLocation>
</comment>
<evidence type="ECO:0000256" key="2">
    <source>
        <dbReference type="ARBA" id="ARBA00004752"/>
    </source>
</evidence>
<evidence type="ECO:0000259" key="16">
    <source>
        <dbReference type="Pfam" id="PF02875"/>
    </source>
</evidence>
<evidence type="ECO:0000256" key="4">
    <source>
        <dbReference type="ARBA" id="ARBA00022490"/>
    </source>
</evidence>
<dbReference type="Gene3D" id="3.40.1190.10">
    <property type="entry name" value="Mur-like, catalytic domain"/>
    <property type="match status" value="1"/>
</dbReference>
<evidence type="ECO:0000259" key="15">
    <source>
        <dbReference type="Pfam" id="PF01225"/>
    </source>
</evidence>
<dbReference type="EMBL" id="JMIX01000006">
    <property type="protein sequence ID" value="KEO93420.1"/>
    <property type="molecule type" value="Genomic_DNA"/>
</dbReference>
<protein>
    <recommendedName>
        <fullName evidence="3 14">UDP-N-acetylmuramate--L-alanine ligase</fullName>
        <ecNumber evidence="3 14">6.3.2.8</ecNumber>
    </recommendedName>
    <alternativeName>
        <fullName evidence="14">UDP-N-acetylmuramoyl-L-alanine synthetase</fullName>
    </alternativeName>
</protein>
<evidence type="ECO:0000256" key="5">
    <source>
        <dbReference type="ARBA" id="ARBA00022598"/>
    </source>
</evidence>
<dbReference type="UniPathway" id="UPA00219"/>
<keyword evidence="8 14" id="KW-0067">ATP-binding</keyword>
<dbReference type="InterPro" id="IPR036615">
    <property type="entry name" value="Mur_ligase_C_dom_sf"/>
</dbReference>
<accession>A0A074MKT8</accession>
<dbReference type="PANTHER" id="PTHR43445">
    <property type="entry name" value="UDP-N-ACETYLMURAMATE--L-ALANINE LIGASE-RELATED"/>
    <property type="match status" value="1"/>
</dbReference>
<reference evidence="18 19" key="1">
    <citation type="submission" date="2014-04" db="EMBL/GenBank/DDBJ databases">
        <title>A comprehensive comparison of genomes of Erythrobacter spp. Strains.</title>
        <authorList>
            <person name="Zheng Q."/>
        </authorList>
    </citation>
    <scope>NUCLEOTIDE SEQUENCE [LARGE SCALE GENOMIC DNA]</scope>
    <source>
        <strain evidence="18 19">DSM 8509</strain>
    </source>
</reference>
<evidence type="ECO:0000256" key="7">
    <source>
        <dbReference type="ARBA" id="ARBA00022741"/>
    </source>
</evidence>
<dbReference type="Gene3D" id="3.90.190.20">
    <property type="entry name" value="Mur ligase, C-terminal domain"/>
    <property type="match status" value="1"/>
</dbReference>
<dbReference type="Proteomes" id="UP000027866">
    <property type="component" value="Unassembled WGS sequence"/>
</dbReference>
<dbReference type="RefSeq" id="WP_034903509.1">
    <property type="nucleotide sequence ID" value="NZ_CP017057.1"/>
</dbReference>
<evidence type="ECO:0000313" key="18">
    <source>
        <dbReference type="EMBL" id="KEO93420.1"/>
    </source>
</evidence>
<evidence type="ECO:0000256" key="3">
    <source>
        <dbReference type="ARBA" id="ARBA00012211"/>
    </source>
</evidence>
<dbReference type="InterPro" id="IPR013221">
    <property type="entry name" value="Mur_ligase_cen"/>
</dbReference>
<keyword evidence="6 14" id="KW-0132">Cell division</keyword>
<feature type="domain" description="Mur ligase N-terminal catalytic" evidence="15">
    <location>
        <begin position="10"/>
        <end position="107"/>
    </location>
</feature>
<name>A0A074MKT8_9SPHN</name>
<feature type="domain" description="Mur ligase C-terminal" evidence="16">
    <location>
        <begin position="324"/>
        <end position="467"/>
    </location>
</feature>
<dbReference type="AlphaFoldDB" id="A0A074MKT8"/>
<dbReference type="InterPro" id="IPR004101">
    <property type="entry name" value="Mur_ligase_C"/>
</dbReference>
<dbReference type="Pfam" id="PF02875">
    <property type="entry name" value="Mur_ligase_C"/>
    <property type="match status" value="1"/>
</dbReference>
<proteinExistence type="inferred from homology"/>
<keyword evidence="10 14" id="KW-0573">Peptidoglycan synthesis</keyword>
<organism evidence="18 19">
    <name type="scientific">Erythrobacter litoralis</name>
    <dbReference type="NCBI Taxonomy" id="39960"/>
    <lineage>
        <taxon>Bacteria</taxon>
        <taxon>Pseudomonadati</taxon>
        <taxon>Pseudomonadota</taxon>
        <taxon>Alphaproteobacteria</taxon>
        <taxon>Sphingomonadales</taxon>
        <taxon>Erythrobacteraceae</taxon>
        <taxon>Erythrobacter/Porphyrobacter group</taxon>
        <taxon>Erythrobacter</taxon>
    </lineage>
</organism>
<dbReference type="HAMAP" id="MF_00046">
    <property type="entry name" value="MurC"/>
    <property type="match status" value="1"/>
</dbReference>
<dbReference type="GO" id="GO:0008360">
    <property type="term" value="P:regulation of cell shape"/>
    <property type="evidence" value="ECO:0007669"/>
    <property type="project" value="UniProtKB-KW"/>
</dbReference>
<evidence type="ECO:0000259" key="17">
    <source>
        <dbReference type="Pfam" id="PF08245"/>
    </source>
</evidence>
<dbReference type="SUPFAM" id="SSF53623">
    <property type="entry name" value="MurD-like peptide ligases, catalytic domain"/>
    <property type="match status" value="1"/>
</dbReference>
<dbReference type="Pfam" id="PF01225">
    <property type="entry name" value="Mur_ligase"/>
    <property type="match status" value="1"/>
</dbReference>
<feature type="domain" description="Mur ligase central" evidence="17">
    <location>
        <begin position="113"/>
        <end position="302"/>
    </location>
</feature>
<dbReference type="InterPro" id="IPR050061">
    <property type="entry name" value="MurCDEF_pg_biosynth"/>
</dbReference>
<keyword evidence="11 14" id="KW-0131">Cell cycle</keyword>
<dbReference type="GO" id="GO:0051301">
    <property type="term" value="P:cell division"/>
    <property type="evidence" value="ECO:0007669"/>
    <property type="project" value="UniProtKB-KW"/>
</dbReference>
<sequence length="486" mass="51430">MRGVPTDIGTIHFVGIGGIGMSGIAEVMHNLGYNVQGSDIAEGVSVERLRGRGIAVHIGHAKGNVEGAAVVVTSTAVKRDNPEVVAALESRIPVVRRAEMLAELMRLKSTVAVAGTHGKTTTTSMVASLLDRGGIDPTVINGGIIEQYGSNARLGDSDWMVVEADESDGSFLRLDGTIAVVTNIDPEHLDHYGDFDGVKRAFLEFIQNVPFYGAAILCVDHPEVQAVIGEVRDRKVVTYGFSLQADICGVNVHSADGGNTFDVIVRQRGQRDEKHDRRIEGVHLPMPGRHNVQNALAAIAVAIEMGCSDEVIREGFGAFSGVRRRFTKVGEIALAGGSVSVIDDYAHHPVEIQAVLAAAREAVASEGPANGEGARVIAVAQPHRYTRLHDLMDGFQSCFNDADMVLVTPVYEAGEEPIAGIDSAALVSGLKSRGHRSANTVETHAELAEKLAAALRPGDMVVCLGAGDITRWAATLAGAVEAHVRA</sequence>
<comment type="pathway">
    <text evidence="2 14">Cell wall biogenesis; peptidoglycan biosynthesis.</text>
</comment>
<keyword evidence="4 14" id="KW-0963">Cytoplasm</keyword>
<dbReference type="InterPro" id="IPR005758">
    <property type="entry name" value="UDP-N-AcMur_Ala_ligase_MurC"/>
</dbReference>
<evidence type="ECO:0000256" key="14">
    <source>
        <dbReference type="HAMAP-Rule" id="MF_00046"/>
    </source>
</evidence>
<comment type="caution">
    <text evidence="18">The sequence shown here is derived from an EMBL/GenBank/DDBJ whole genome shotgun (WGS) entry which is preliminary data.</text>
</comment>
<comment type="similarity">
    <text evidence="14">Belongs to the MurCDEF family.</text>
</comment>
<dbReference type="GO" id="GO:0071555">
    <property type="term" value="P:cell wall organization"/>
    <property type="evidence" value="ECO:0007669"/>
    <property type="project" value="UniProtKB-KW"/>
</dbReference>
<feature type="binding site" evidence="14">
    <location>
        <begin position="115"/>
        <end position="121"/>
    </location>
    <ligand>
        <name>ATP</name>
        <dbReference type="ChEBI" id="CHEBI:30616"/>
    </ligand>
</feature>
<dbReference type="KEGG" id="elq:Ga0102493_11194"/>
<dbReference type="GO" id="GO:0009252">
    <property type="term" value="P:peptidoglycan biosynthetic process"/>
    <property type="evidence" value="ECO:0007669"/>
    <property type="project" value="UniProtKB-UniRule"/>
</dbReference>
<dbReference type="PANTHER" id="PTHR43445:SF3">
    <property type="entry name" value="UDP-N-ACETYLMURAMATE--L-ALANINE LIGASE"/>
    <property type="match status" value="1"/>
</dbReference>
<keyword evidence="19" id="KW-1185">Reference proteome</keyword>
<dbReference type="NCBIfam" id="TIGR01082">
    <property type="entry name" value="murC"/>
    <property type="match status" value="1"/>
</dbReference>
<evidence type="ECO:0000256" key="11">
    <source>
        <dbReference type="ARBA" id="ARBA00023306"/>
    </source>
</evidence>
<dbReference type="GO" id="GO:0005524">
    <property type="term" value="F:ATP binding"/>
    <property type="evidence" value="ECO:0007669"/>
    <property type="project" value="UniProtKB-UniRule"/>
</dbReference>
<dbReference type="OrthoDB" id="9804126at2"/>
<evidence type="ECO:0000256" key="9">
    <source>
        <dbReference type="ARBA" id="ARBA00022960"/>
    </source>
</evidence>
<dbReference type="PATRIC" id="fig|39960.10.peg.2445"/>
<keyword evidence="5 14" id="KW-0436">Ligase</keyword>
<dbReference type="InterPro" id="IPR036565">
    <property type="entry name" value="Mur-like_cat_sf"/>
</dbReference>
<evidence type="ECO:0000256" key="13">
    <source>
        <dbReference type="ARBA" id="ARBA00047833"/>
    </source>
</evidence>
<dbReference type="EC" id="6.3.2.8" evidence="3 14"/>
<comment type="function">
    <text evidence="14">Cell wall formation.</text>
</comment>
<evidence type="ECO:0000256" key="10">
    <source>
        <dbReference type="ARBA" id="ARBA00022984"/>
    </source>
</evidence>
<dbReference type="InterPro" id="IPR000713">
    <property type="entry name" value="Mur_ligase_N"/>
</dbReference>
<evidence type="ECO:0000313" key="19">
    <source>
        <dbReference type="Proteomes" id="UP000027866"/>
    </source>
</evidence>
<keyword evidence="12 14" id="KW-0961">Cell wall biogenesis/degradation</keyword>
<evidence type="ECO:0000256" key="8">
    <source>
        <dbReference type="ARBA" id="ARBA00022840"/>
    </source>
</evidence>